<reference evidence="3" key="1">
    <citation type="journal article" date="2020" name="MBio">
        <title>Horizontal gene transfer to a defensive symbiont with a reduced genome amongst a multipartite beetle microbiome.</title>
        <authorList>
            <person name="Waterworth S.C."/>
            <person name="Florez L.V."/>
            <person name="Rees E.R."/>
            <person name="Hertweck C."/>
            <person name="Kaltenpoth M."/>
            <person name="Kwan J.C."/>
        </authorList>
    </citation>
    <scope>NUCLEOTIDE SEQUENCE [LARGE SCALE GENOMIC DNA]</scope>
</reference>
<evidence type="ECO:0000256" key="1">
    <source>
        <dbReference type="SAM" id="MobiDB-lite"/>
    </source>
</evidence>
<comment type="caution">
    <text evidence="2">The sequence shown here is derived from an EMBL/GenBank/DDBJ whole genome shotgun (WGS) entry which is preliminary data.</text>
</comment>
<gene>
    <name evidence="2" type="ORF">GAK30_01564</name>
</gene>
<organism evidence="2 3">
    <name type="scientific">Paracidovorax wautersii</name>
    <dbReference type="NCBI Taxonomy" id="1177982"/>
    <lineage>
        <taxon>Bacteria</taxon>
        <taxon>Pseudomonadati</taxon>
        <taxon>Pseudomonadota</taxon>
        <taxon>Betaproteobacteria</taxon>
        <taxon>Burkholderiales</taxon>
        <taxon>Comamonadaceae</taxon>
        <taxon>Paracidovorax</taxon>
    </lineage>
</organism>
<dbReference type="Proteomes" id="UP000461670">
    <property type="component" value="Unassembled WGS sequence"/>
</dbReference>
<feature type="region of interest" description="Disordered" evidence="1">
    <location>
        <begin position="1"/>
        <end position="29"/>
    </location>
</feature>
<dbReference type="AlphaFoldDB" id="A0A7V8FPQ9"/>
<proteinExistence type="predicted"/>
<sequence>MRSGAAVAAGPPRGQHALQRQQGRHRQVPGRDVHLPRWVGECKQEELPGLHWRHSRRIVARHGAGGAGAGPIGGRRQWLFVPRGRVLRGATGWALLLYGFGRKELFAEVVGLQQASPAQLLARGLAPTEPAGFGELFLRGGRGAGGRARAGAEAVFPGVLLLQEFTGNSPFWCVSTVPGAGNFRREYFWEFFAAWICVNQSESSVSSWPSTSSSCMVSRVIWVV</sequence>
<evidence type="ECO:0000313" key="3">
    <source>
        <dbReference type="Proteomes" id="UP000461670"/>
    </source>
</evidence>
<name>A0A7V8FPQ9_9BURK</name>
<protein>
    <submittedName>
        <fullName evidence="2">Uncharacterized protein</fullName>
    </submittedName>
</protein>
<accession>A0A7V8FPQ9</accession>
<evidence type="ECO:0000313" key="2">
    <source>
        <dbReference type="EMBL" id="KAF1021875.1"/>
    </source>
</evidence>
<dbReference type="EMBL" id="WNDQ01000017">
    <property type="protein sequence ID" value="KAF1021875.1"/>
    <property type="molecule type" value="Genomic_DNA"/>
</dbReference>